<protein>
    <submittedName>
        <fullName evidence="2">Uncharacterized protein</fullName>
    </submittedName>
</protein>
<dbReference type="EMBL" id="JAWDGP010002021">
    <property type="protein sequence ID" value="KAK3786046.1"/>
    <property type="molecule type" value="Genomic_DNA"/>
</dbReference>
<dbReference type="Proteomes" id="UP001283361">
    <property type="component" value="Unassembled WGS sequence"/>
</dbReference>
<dbReference type="AlphaFoldDB" id="A0AAE1DWW7"/>
<evidence type="ECO:0000313" key="3">
    <source>
        <dbReference type="Proteomes" id="UP001283361"/>
    </source>
</evidence>
<accession>A0AAE1DWW7</accession>
<name>A0AAE1DWW7_9GAST</name>
<keyword evidence="3" id="KW-1185">Reference proteome</keyword>
<evidence type="ECO:0000313" key="2">
    <source>
        <dbReference type="EMBL" id="KAK3786046.1"/>
    </source>
</evidence>
<sequence length="101" mass="10879">MCVDRERGEEKSKRDGGEKESKTDTLKCEKYPRLVAVYHQVSSAGISEASRAIPSITSNFLSHSGLVTGFLSNSPRGSGLVLWGVREALVQTLLVTIVGEG</sequence>
<feature type="region of interest" description="Disordered" evidence="1">
    <location>
        <begin position="1"/>
        <end position="24"/>
    </location>
</feature>
<comment type="caution">
    <text evidence="2">The sequence shown here is derived from an EMBL/GenBank/DDBJ whole genome shotgun (WGS) entry which is preliminary data.</text>
</comment>
<gene>
    <name evidence="2" type="ORF">RRG08_023467</name>
</gene>
<reference evidence="2" key="1">
    <citation type="journal article" date="2023" name="G3 (Bethesda)">
        <title>A reference genome for the long-term kleptoplast-retaining sea slug Elysia crispata morphotype clarki.</title>
        <authorList>
            <person name="Eastman K.E."/>
            <person name="Pendleton A.L."/>
            <person name="Shaikh M.A."/>
            <person name="Suttiyut T."/>
            <person name="Ogas R."/>
            <person name="Tomko P."/>
            <person name="Gavelis G."/>
            <person name="Widhalm J.R."/>
            <person name="Wisecaver J.H."/>
        </authorList>
    </citation>
    <scope>NUCLEOTIDE SEQUENCE</scope>
    <source>
        <strain evidence="2">ECLA1</strain>
    </source>
</reference>
<proteinExistence type="predicted"/>
<organism evidence="2 3">
    <name type="scientific">Elysia crispata</name>
    <name type="common">lettuce slug</name>
    <dbReference type="NCBI Taxonomy" id="231223"/>
    <lineage>
        <taxon>Eukaryota</taxon>
        <taxon>Metazoa</taxon>
        <taxon>Spiralia</taxon>
        <taxon>Lophotrochozoa</taxon>
        <taxon>Mollusca</taxon>
        <taxon>Gastropoda</taxon>
        <taxon>Heterobranchia</taxon>
        <taxon>Euthyneura</taxon>
        <taxon>Panpulmonata</taxon>
        <taxon>Sacoglossa</taxon>
        <taxon>Placobranchoidea</taxon>
        <taxon>Plakobranchidae</taxon>
        <taxon>Elysia</taxon>
    </lineage>
</organism>
<evidence type="ECO:0000256" key="1">
    <source>
        <dbReference type="SAM" id="MobiDB-lite"/>
    </source>
</evidence>